<feature type="signal peptide" evidence="1">
    <location>
        <begin position="1"/>
        <end position="18"/>
    </location>
</feature>
<dbReference type="Proteomes" id="UP000614601">
    <property type="component" value="Unassembled WGS sequence"/>
</dbReference>
<feature type="domain" description="SXP/RAL-2 family protein Ani s 5-like cation-binding" evidence="2">
    <location>
        <begin position="32"/>
        <end position="119"/>
    </location>
</feature>
<reference evidence="3" key="1">
    <citation type="submission" date="2020-09" db="EMBL/GenBank/DDBJ databases">
        <authorList>
            <person name="Kikuchi T."/>
        </authorList>
    </citation>
    <scope>NUCLEOTIDE SEQUENCE</scope>
    <source>
        <strain evidence="3">SH1</strain>
    </source>
</reference>
<evidence type="ECO:0000256" key="1">
    <source>
        <dbReference type="SAM" id="SignalP"/>
    </source>
</evidence>
<evidence type="ECO:0000313" key="3">
    <source>
        <dbReference type="EMBL" id="CAD5227570.1"/>
    </source>
</evidence>
<dbReference type="EMBL" id="CAJFCW020000006">
    <property type="protein sequence ID" value="CAG9123387.1"/>
    <property type="molecule type" value="Genomic_DNA"/>
</dbReference>
<dbReference type="Pfam" id="PF02520">
    <property type="entry name" value="ANIS5_cation-bd"/>
    <property type="match status" value="1"/>
</dbReference>
<comment type="caution">
    <text evidence="3">The sequence shown here is derived from an EMBL/GenBank/DDBJ whole genome shotgun (WGS) entry which is preliminary data.</text>
</comment>
<dbReference type="InterPro" id="IPR003677">
    <property type="entry name" value="ANIS5_cation-bd"/>
</dbReference>
<feature type="chain" id="PRO_5035682043" description="SXP/RAL-2 family protein Ani s 5-like cation-binding domain-containing protein" evidence="1">
    <location>
        <begin position="19"/>
        <end position="135"/>
    </location>
</feature>
<protein>
    <recommendedName>
        <fullName evidence="2">SXP/RAL-2 family protein Ani s 5-like cation-binding domain-containing protein</fullName>
    </recommendedName>
</protein>
<sequence length="135" mass="15171">MKLLSALLLTLLAVFVASTDLWGFVKSIPDDAKVEMRSIINNKNLTKAQVMEKLDQWAGKQNEQFQEQYEDVKNLLASRGLSKTQKNPTANPEIDEIRQNTSLTRQQEREAVQKILTSSTVTTTTTSDNGMDNLV</sequence>
<evidence type="ECO:0000259" key="2">
    <source>
        <dbReference type="Pfam" id="PF02520"/>
    </source>
</evidence>
<dbReference type="AlphaFoldDB" id="A0A811LHA3"/>
<keyword evidence="1" id="KW-0732">Signal</keyword>
<organism evidence="3 4">
    <name type="scientific">Bursaphelenchus okinawaensis</name>
    <dbReference type="NCBI Taxonomy" id="465554"/>
    <lineage>
        <taxon>Eukaryota</taxon>
        <taxon>Metazoa</taxon>
        <taxon>Ecdysozoa</taxon>
        <taxon>Nematoda</taxon>
        <taxon>Chromadorea</taxon>
        <taxon>Rhabditida</taxon>
        <taxon>Tylenchina</taxon>
        <taxon>Tylenchomorpha</taxon>
        <taxon>Aphelenchoidea</taxon>
        <taxon>Aphelenchoididae</taxon>
        <taxon>Bursaphelenchus</taxon>
    </lineage>
</organism>
<dbReference type="Proteomes" id="UP000783686">
    <property type="component" value="Unassembled WGS sequence"/>
</dbReference>
<proteinExistence type="predicted"/>
<dbReference type="OrthoDB" id="5867022at2759"/>
<accession>A0A811LHA3</accession>
<keyword evidence="4" id="KW-1185">Reference proteome</keyword>
<evidence type="ECO:0000313" key="4">
    <source>
        <dbReference type="Proteomes" id="UP000614601"/>
    </source>
</evidence>
<dbReference type="EMBL" id="CAJFDH010000006">
    <property type="protein sequence ID" value="CAD5227570.1"/>
    <property type="molecule type" value="Genomic_DNA"/>
</dbReference>
<gene>
    <name evidence="3" type="ORF">BOKJ2_LOCUS12239</name>
</gene>
<name>A0A811LHA3_9BILA</name>